<dbReference type="EMBL" id="BIFQ01000001">
    <property type="protein sequence ID" value="GCE05234.1"/>
    <property type="molecule type" value="Genomic_DNA"/>
</dbReference>
<gene>
    <name evidence="2" type="ORF">KDAU_25630</name>
</gene>
<keyword evidence="3" id="KW-1185">Reference proteome</keyword>
<evidence type="ECO:0000256" key="1">
    <source>
        <dbReference type="ARBA" id="ARBA00008799"/>
    </source>
</evidence>
<dbReference type="AlphaFoldDB" id="A0A401ZED6"/>
<comment type="caution">
    <text evidence="2">The sequence shown here is derived from an EMBL/GenBank/DDBJ whole genome shotgun (WGS) entry which is preliminary data.</text>
</comment>
<dbReference type="CDD" id="cd03788">
    <property type="entry name" value="GT20_TPS"/>
    <property type="match status" value="1"/>
</dbReference>
<reference evidence="3" key="1">
    <citation type="submission" date="2018-12" db="EMBL/GenBank/DDBJ databases">
        <title>Tengunoibacter tsumagoiensis gen. nov., sp. nov., Dictyobacter kobayashii sp. nov., D. alpinus sp. nov., and D. joshuensis sp. nov. and description of Dictyobacteraceae fam. nov. within the order Ktedonobacterales isolated from Tengu-no-mugimeshi.</title>
        <authorList>
            <person name="Wang C.M."/>
            <person name="Zheng Y."/>
            <person name="Sakai Y."/>
            <person name="Toyoda A."/>
            <person name="Minakuchi Y."/>
            <person name="Abe K."/>
            <person name="Yokota A."/>
            <person name="Yabe S."/>
        </authorList>
    </citation>
    <scope>NUCLEOTIDE SEQUENCE [LARGE SCALE GENOMIC DNA]</scope>
    <source>
        <strain evidence="3">S-27</strain>
    </source>
</reference>
<protein>
    <submittedName>
        <fullName evidence="2">Trehalose-6-phosphate synthase</fullName>
    </submittedName>
</protein>
<dbReference type="SUPFAM" id="SSF53756">
    <property type="entry name" value="UDP-Glycosyltransferase/glycogen phosphorylase"/>
    <property type="match status" value="1"/>
</dbReference>
<name>A0A401ZED6_9CHLR</name>
<comment type="similarity">
    <text evidence="1">Belongs to the glycosyltransferase 20 family.</text>
</comment>
<dbReference type="GO" id="GO:0003825">
    <property type="term" value="F:alpha,alpha-trehalose-phosphate synthase (UDP-forming) activity"/>
    <property type="evidence" value="ECO:0007669"/>
    <property type="project" value="TreeGrafter"/>
</dbReference>
<dbReference type="OrthoDB" id="9761633at2"/>
<dbReference type="GO" id="GO:0005992">
    <property type="term" value="P:trehalose biosynthetic process"/>
    <property type="evidence" value="ECO:0007669"/>
    <property type="project" value="InterPro"/>
</dbReference>
<dbReference type="InterPro" id="IPR001830">
    <property type="entry name" value="Glyco_trans_20"/>
</dbReference>
<organism evidence="2 3">
    <name type="scientific">Dictyobacter aurantiacus</name>
    <dbReference type="NCBI Taxonomy" id="1936993"/>
    <lineage>
        <taxon>Bacteria</taxon>
        <taxon>Bacillati</taxon>
        <taxon>Chloroflexota</taxon>
        <taxon>Ktedonobacteria</taxon>
        <taxon>Ktedonobacterales</taxon>
        <taxon>Dictyobacteraceae</taxon>
        <taxon>Dictyobacter</taxon>
    </lineage>
</organism>
<proteinExistence type="inferred from homology"/>
<accession>A0A401ZED6</accession>
<dbReference type="GO" id="GO:0005829">
    <property type="term" value="C:cytosol"/>
    <property type="evidence" value="ECO:0007669"/>
    <property type="project" value="TreeGrafter"/>
</dbReference>
<dbReference type="Gene3D" id="3.40.50.2000">
    <property type="entry name" value="Glycogen Phosphorylase B"/>
    <property type="match status" value="2"/>
</dbReference>
<dbReference type="PANTHER" id="PTHR10788:SF106">
    <property type="entry name" value="BCDNA.GH08860"/>
    <property type="match status" value="1"/>
</dbReference>
<evidence type="ECO:0000313" key="2">
    <source>
        <dbReference type="EMBL" id="GCE05234.1"/>
    </source>
</evidence>
<dbReference type="PANTHER" id="PTHR10788">
    <property type="entry name" value="TREHALOSE-6-PHOSPHATE SYNTHASE"/>
    <property type="match status" value="1"/>
</dbReference>
<dbReference type="RefSeq" id="WP_126596303.1">
    <property type="nucleotide sequence ID" value="NZ_BIFQ01000001.1"/>
</dbReference>
<evidence type="ECO:0000313" key="3">
    <source>
        <dbReference type="Proteomes" id="UP000287224"/>
    </source>
</evidence>
<dbReference type="Pfam" id="PF00982">
    <property type="entry name" value="Glyco_transf_20"/>
    <property type="match status" value="1"/>
</dbReference>
<sequence length="532" mass="59783">MPTRKTTKVPPPQLSHAQRLIIASNRGPVEFQLKQDKTLKARRGAGGMVTALIDAGNRMEVSWVAMTMTDGDRLAVKKAQEENNGILHSPIPGQKMQLRYVSVSKDAYRKHYEKISNELLWFLQHYMYDPTQDSVSAAQLQDAWENGYTVANQAIADAVCTEIESENTVPVVMLQDYHLYLAPLMIRQRHPTIIMQQFIHIPWPDVRCWHFLPSNIAQAIYSGLVGNDIIGFQTERDARNFLEGARTLLDGAVVDFEEGAIWWQGHRTQTRAYPISISVSEERRVVNSAAGRRAAEQMKKLLCDYTIMRVDRVEPTKNIIRGFQAYEDVLAKHPELHGKVTFLAFLVPSRQSLPMYRRFDGDVRALIEEINNKYGTDDWTPIQAFFGNDRVRALAAMQYYDVLLVNPIIDGMNLVAKEGPAVNQTDGVLVLSRTAGAFQQLAKGSIPTSPTDVFETSQALYHALTLSPEERHLKATLARQAVERSDLTIWMARQISDINELLERVFASITPAPVVSSNVNPLSGTPIVANMA</sequence>
<dbReference type="GO" id="GO:0004805">
    <property type="term" value="F:trehalose-phosphatase activity"/>
    <property type="evidence" value="ECO:0007669"/>
    <property type="project" value="TreeGrafter"/>
</dbReference>
<dbReference type="Proteomes" id="UP000287224">
    <property type="component" value="Unassembled WGS sequence"/>
</dbReference>